<dbReference type="Proteomes" id="UP001164250">
    <property type="component" value="Chromosome 6"/>
</dbReference>
<dbReference type="EMBL" id="CM047902">
    <property type="protein sequence ID" value="KAJ0095561.1"/>
    <property type="molecule type" value="Genomic_DNA"/>
</dbReference>
<evidence type="ECO:0000313" key="2">
    <source>
        <dbReference type="Proteomes" id="UP001164250"/>
    </source>
</evidence>
<proteinExistence type="predicted"/>
<sequence>MNSTPSSTHFLTIKNTFISTKNHIHTSLNTPLHTSNSPIWTASEIAESVHGKLLKWGPPGTICTDTRALQPNTNQWFFAITGQHFDAHDFISPQLYGKGCVGVIGNRVCEGWDKGFVQVEGNGNVNTVDSLINMASYARNKRFNGVLVGVTGSVGKSTTKSMIALALESLGVNVFKSYGNWNNRVGVALSLIGMDRNVDIAVLEMGMSGKGEILELARMVRPEIRVVLNVGASHLENLGSLEEVAMAKGEIFREAKLGDICVFNADDPLVSTLPVPHGVRKVFFGRRMGGDVRLVAAETADGGLGVRVVLEKEKEM</sequence>
<accession>A0ACC1B9C4</accession>
<gene>
    <name evidence="1" type="ORF">Patl1_16429</name>
</gene>
<reference evidence="2" key="1">
    <citation type="journal article" date="2023" name="G3 (Bethesda)">
        <title>Genome assembly and association tests identify interacting loci associated with vigor, precocity, and sex in interspecific pistachio rootstocks.</title>
        <authorList>
            <person name="Palmer W."/>
            <person name="Jacygrad E."/>
            <person name="Sagayaradj S."/>
            <person name="Cavanaugh K."/>
            <person name="Han R."/>
            <person name="Bertier L."/>
            <person name="Beede B."/>
            <person name="Kafkas S."/>
            <person name="Golino D."/>
            <person name="Preece J."/>
            <person name="Michelmore R."/>
        </authorList>
    </citation>
    <scope>NUCLEOTIDE SEQUENCE [LARGE SCALE GENOMIC DNA]</scope>
</reference>
<keyword evidence="2" id="KW-1185">Reference proteome</keyword>
<comment type="caution">
    <text evidence="1">The sequence shown here is derived from an EMBL/GenBank/DDBJ whole genome shotgun (WGS) entry which is preliminary data.</text>
</comment>
<name>A0ACC1B9C4_9ROSI</name>
<protein>
    <submittedName>
        <fullName evidence="1">Uncharacterized protein</fullName>
    </submittedName>
</protein>
<organism evidence="1 2">
    <name type="scientific">Pistacia atlantica</name>
    <dbReference type="NCBI Taxonomy" id="434234"/>
    <lineage>
        <taxon>Eukaryota</taxon>
        <taxon>Viridiplantae</taxon>
        <taxon>Streptophyta</taxon>
        <taxon>Embryophyta</taxon>
        <taxon>Tracheophyta</taxon>
        <taxon>Spermatophyta</taxon>
        <taxon>Magnoliopsida</taxon>
        <taxon>eudicotyledons</taxon>
        <taxon>Gunneridae</taxon>
        <taxon>Pentapetalae</taxon>
        <taxon>rosids</taxon>
        <taxon>malvids</taxon>
        <taxon>Sapindales</taxon>
        <taxon>Anacardiaceae</taxon>
        <taxon>Pistacia</taxon>
    </lineage>
</organism>
<evidence type="ECO:0000313" key="1">
    <source>
        <dbReference type="EMBL" id="KAJ0095561.1"/>
    </source>
</evidence>